<dbReference type="RefSeq" id="WP_306889591.1">
    <property type="nucleotide sequence ID" value="NZ_JAUSVR010000004.1"/>
</dbReference>
<dbReference type="NCBIfam" id="TIGR01634">
    <property type="entry name" value="tail_P2_I"/>
    <property type="match status" value="1"/>
</dbReference>
<proteinExistence type="predicted"/>
<evidence type="ECO:0000313" key="2">
    <source>
        <dbReference type="Proteomes" id="UP001235094"/>
    </source>
</evidence>
<dbReference type="Proteomes" id="UP001235094">
    <property type="component" value="Unassembled WGS sequence"/>
</dbReference>
<name>A0ABU0LQ86_9HYPH</name>
<gene>
    <name evidence="1" type="ORF">QOZ99_001765</name>
</gene>
<sequence length="219" mass="23360">MTTEEAIAAAAPIADAILPPNASLEERAILTAEIARLSLIDPRVIASIWNPATCPDELLPWLAQGVSVDVWSDTWPEAQKRAVIAASPIVHRLKGTLGAVRRALAAFDLDARVVEWWEDDSRRGTFRVEITYQNGSPVFDPVAQGQAIEAVRAAKPKSRVFTTRAVLGARGPVYVGALAQSSLLVTAHPFAFTPPTVRAAVYTAATAATFASATAHPKT</sequence>
<keyword evidence="2" id="KW-1185">Reference proteome</keyword>
<evidence type="ECO:0000313" key="1">
    <source>
        <dbReference type="EMBL" id="MDQ0510877.1"/>
    </source>
</evidence>
<dbReference type="EMBL" id="JAUSVR010000004">
    <property type="protein sequence ID" value="MDQ0510877.1"/>
    <property type="molecule type" value="Genomic_DNA"/>
</dbReference>
<dbReference type="InterPro" id="IPR006521">
    <property type="entry name" value="Tail_protein_I"/>
</dbReference>
<protein>
    <submittedName>
        <fullName evidence="1">Phage tail P2-like protein</fullName>
    </submittedName>
</protein>
<reference evidence="1 2" key="1">
    <citation type="submission" date="2023-07" db="EMBL/GenBank/DDBJ databases">
        <title>Genomic Encyclopedia of Type Strains, Phase IV (KMG-IV): sequencing the most valuable type-strain genomes for metagenomic binning, comparative biology and taxonomic classification.</title>
        <authorList>
            <person name="Goeker M."/>
        </authorList>
    </citation>
    <scope>NUCLEOTIDE SEQUENCE [LARGE SCALE GENOMIC DNA]</scope>
    <source>
        <strain evidence="1 2">DSM 15561</strain>
    </source>
</reference>
<comment type="caution">
    <text evidence="1">The sequence shown here is derived from an EMBL/GenBank/DDBJ whole genome shotgun (WGS) entry which is preliminary data.</text>
</comment>
<accession>A0ABU0LQ86</accession>
<organism evidence="1 2">
    <name type="scientific">Ancylobacter amanitiformis</name>
    <dbReference type="NCBI Taxonomy" id="217069"/>
    <lineage>
        <taxon>Bacteria</taxon>
        <taxon>Pseudomonadati</taxon>
        <taxon>Pseudomonadota</taxon>
        <taxon>Alphaproteobacteria</taxon>
        <taxon>Hyphomicrobiales</taxon>
        <taxon>Xanthobacteraceae</taxon>
        <taxon>Ancylobacter</taxon>
    </lineage>
</organism>
<dbReference type="Pfam" id="PF09684">
    <property type="entry name" value="Tail_P2_I"/>
    <property type="match status" value="1"/>
</dbReference>